<evidence type="ECO:0000256" key="2">
    <source>
        <dbReference type="ARBA" id="ARBA00023002"/>
    </source>
</evidence>
<keyword evidence="2" id="KW-0560">Oxidoreductase</keyword>
<dbReference type="PROSITE" id="PS51379">
    <property type="entry name" value="4FE4S_FER_2"/>
    <property type="match status" value="1"/>
</dbReference>
<dbReference type="NCBIfam" id="TIGR01317">
    <property type="entry name" value="GOGAT_sm_gam"/>
    <property type="match status" value="1"/>
</dbReference>
<proteinExistence type="predicted"/>
<dbReference type="PANTHER" id="PTHR43100:SF1">
    <property type="entry name" value="GLUTAMATE SYNTHASE [NADPH] SMALL CHAIN"/>
    <property type="match status" value="1"/>
</dbReference>
<sequence length="495" mass="54231">MINNRGFMEIEREERAEDPVEKRIVRWSEFRHTLSPQKAIEQAERCMECGTPFCAQACPVHNLAPEFNDDVRRGEWKQAWLCLASTNNFPEFTSRVCPALCEGSCSLGFAKDSSVTIQAIENAIVERAWKEGWVVPLIPKEKSGKKVAVVGSGPSGLACAQQLARAGHDVTVYEKNERPGGLLRFGIPDFKLSKSVLDRRLEQMKAEGVKFVVSTAVGSDRFSPGVGSKAKKKIAASDLINAYDAVVLCGGSEVPRDLDVPGRKLQGVHFALELLQVCNREVSGEGKSKICVKDQDVIVIGGGDTGADVVGTAHRQGARSVMQVEINPEPPEKADRFAVWPDWPRILRTSAFHEEGCERRWCFGTKEFLGDNKGHLRAVKAVQLEWSHDAVTGRRVFKEKPGTEMEIPVQAAFLAMGFVHPSAEVLDAFGVEKDLRGNARAAAAGASAYQTNVPKVFVAGDMRRGQSLVVRAIADGRHAAKAVDKYLMGESFLED</sequence>
<dbReference type="Gene3D" id="1.10.1060.10">
    <property type="entry name" value="Alpha-helical ferredoxin"/>
    <property type="match status" value="1"/>
</dbReference>
<reference evidence="6 7" key="1">
    <citation type="submission" date="2022-02" db="EMBL/GenBank/DDBJ databases">
        <title>Mesosutterella porci, a novel member of the family Sutterellaceae from pig feces.</title>
        <authorList>
            <person name="Wylensek D."/>
            <person name="Clavel T."/>
        </authorList>
    </citation>
    <scope>NUCLEOTIDE SEQUENCE [LARGE SCALE GENOMIC DNA]</scope>
    <source>
        <strain evidence="7">oilRF-744-wt-GAM-9</strain>
    </source>
</reference>
<dbReference type="RefSeq" id="WP_237978727.1">
    <property type="nucleotide sequence ID" value="NZ_JAKNCT010000007.1"/>
</dbReference>
<evidence type="ECO:0000256" key="3">
    <source>
        <dbReference type="ARBA" id="ARBA00023164"/>
    </source>
</evidence>
<dbReference type="InterPro" id="IPR023753">
    <property type="entry name" value="FAD/NAD-binding_dom"/>
</dbReference>
<accession>A0ABS9MR16</accession>
<keyword evidence="7" id="KW-1185">Reference proteome</keyword>
<dbReference type="InterPro" id="IPR036188">
    <property type="entry name" value="FAD/NAD-bd_sf"/>
</dbReference>
<dbReference type="SUPFAM" id="SSF51971">
    <property type="entry name" value="Nucleotide-binding domain"/>
    <property type="match status" value="1"/>
</dbReference>
<dbReference type="SUPFAM" id="SSF46548">
    <property type="entry name" value="alpha-helical ferredoxin"/>
    <property type="match status" value="1"/>
</dbReference>
<feature type="domain" description="4Fe-4S ferredoxin-type" evidence="5">
    <location>
        <begin position="36"/>
        <end position="68"/>
    </location>
</feature>
<dbReference type="Pfam" id="PF07992">
    <property type="entry name" value="Pyr_redox_2"/>
    <property type="match status" value="1"/>
</dbReference>
<dbReference type="Gene3D" id="3.40.50.720">
    <property type="entry name" value="NAD(P)-binding Rossmann-like Domain"/>
    <property type="match status" value="1"/>
</dbReference>
<dbReference type="Proteomes" id="UP001297600">
    <property type="component" value="Unassembled WGS sequence"/>
</dbReference>
<dbReference type="InterPro" id="IPR017896">
    <property type="entry name" value="4Fe4S_Fe-S-bd"/>
</dbReference>
<evidence type="ECO:0000256" key="4">
    <source>
        <dbReference type="ARBA" id="ARBA00029440"/>
    </source>
</evidence>
<evidence type="ECO:0000313" key="7">
    <source>
        <dbReference type="Proteomes" id="UP001297600"/>
    </source>
</evidence>
<keyword evidence="3" id="KW-0314">Glutamate biosynthesis</keyword>
<dbReference type="InterPro" id="IPR006005">
    <property type="entry name" value="Glut_synth_ssu1"/>
</dbReference>
<dbReference type="InterPro" id="IPR009051">
    <property type="entry name" value="Helical_ferredxn"/>
</dbReference>
<dbReference type="PANTHER" id="PTHR43100">
    <property type="entry name" value="GLUTAMATE SYNTHASE [NADPH] SMALL CHAIN"/>
    <property type="match status" value="1"/>
</dbReference>
<evidence type="ECO:0000313" key="6">
    <source>
        <dbReference type="EMBL" id="MCG5031068.1"/>
    </source>
</evidence>
<name>A0ABS9MR16_9BURK</name>
<dbReference type="EMBL" id="JAKNCT010000007">
    <property type="protein sequence ID" value="MCG5031068.1"/>
    <property type="molecule type" value="Genomic_DNA"/>
</dbReference>
<evidence type="ECO:0000259" key="5">
    <source>
        <dbReference type="PROSITE" id="PS51379"/>
    </source>
</evidence>
<gene>
    <name evidence="6" type="ORF">MAF45_06365</name>
</gene>
<dbReference type="InterPro" id="IPR051394">
    <property type="entry name" value="Glutamate_Synthase"/>
</dbReference>
<dbReference type="Gene3D" id="3.50.50.60">
    <property type="entry name" value="FAD/NAD(P)-binding domain"/>
    <property type="match status" value="1"/>
</dbReference>
<dbReference type="PRINTS" id="PR00419">
    <property type="entry name" value="ADXRDTASE"/>
</dbReference>
<organism evidence="6 7">
    <name type="scientific">Mesosutterella porci</name>
    <dbReference type="NCBI Taxonomy" id="2915351"/>
    <lineage>
        <taxon>Bacteria</taxon>
        <taxon>Pseudomonadati</taxon>
        <taxon>Pseudomonadota</taxon>
        <taxon>Betaproteobacteria</taxon>
        <taxon>Burkholderiales</taxon>
        <taxon>Sutterellaceae</taxon>
        <taxon>Mesosutterella</taxon>
    </lineage>
</organism>
<protein>
    <submittedName>
        <fullName evidence="6">Glutamate synthase subunit beta</fullName>
    </submittedName>
</protein>
<comment type="pathway">
    <text evidence="4">Amino-acid biosynthesis.</text>
</comment>
<keyword evidence="1" id="KW-0028">Amino-acid biosynthesis</keyword>
<dbReference type="InterPro" id="IPR028261">
    <property type="entry name" value="DPD_II"/>
</dbReference>
<comment type="caution">
    <text evidence="6">The sequence shown here is derived from an EMBL/GenBank/DDBJ whole genome shotgun (WGS) entry which is preliminary data.</text>
</comment>
<evidence type="ECO:0000256" key="1">
    <source>
        <dbReference type="ARBA" id="ARBA00022605"/>
    </source>
</evidence>
<dbReference type="Pfam" id="PF14691">
    <property type="entry name" value="Fer4_20"/>
    <property type="match status" value="1"/>
</dbReference>